<keyword evidence="3" id="KW-1185">Reference proteome</keyword>
<reference evidence="2" key="2">
    <citation type="submission" date="2020-11" db="EMBL/GenBank/DDBJ databases">
        <authorList>
            <person name="McCartney M.A."/>
            <person name="Auch B."/>
            <person name="Kono T."/>
            <person name="Mallez S."/>
            <person name="Becker A."/>
            <person name="Gohl D.M."/>
            <person name="Silverstein K.A.T."/>
            <person name="Koren S."/>
            <person name="Bechman K.B."/>
            <person name="Herman A."/>
            <person name="Abrahante J.E."/>
            <person name="Garbe J."/>
        </authorList>
    </citation>
    <scope>NUCLEOTIDE SEQUENCE</scope>
    <source>
        <strain evidence="2">Duluth1</strain>
        <tissue evidence="2">Whole animal</tissue>
    </source>
</reference>
<evidence type="ECO:0000313" key="3">
    <source>
        <dbReference type="Proteomes" id="UP000828390"/>
    </source>
</evidence>
<gene>
    <name evidence="2" type="ORF">DPMN_021560</name>
</gene>
<evidence type="ECO:0000313" key="2">
    <source>
        <dbReference type="EMBL" id="KAH3897372.1"/>
    </source>
</evidence>
<feature type="region of interest" description="Disordered" evidence="1">
    <location>
        <begin position="42"/>
        <end position="79"/>
    </location>
</feature>
<dbReference type="Proteomes" id="UP000828390">
    <property type="component" value="Unassembled WGS sequence"/>
</dbReference>
<comment type="caution">
    <text evidence="2">The sequence shown here is derived from an EMBL/GenBank/DDBJ whole genome shotgun (WGS) entry which is preliminary data.</text>
</comment>
<organism evidence="2 3">
    <name type="scientific">Dreissena polymorpha</name>
    <name type="common">Zebra mussel</name>
    <name type="synonym">Mytilus polymorpha</name>
    <dbReference type="NCBI Taxonomy" id="45954"/>
    <lineage>
        <taxon>Eukaryota</taxon>
        <taxon>Metazoa</taxon>
        <taxon>Spiralia</taxon>
        <taxon>Lophotrochozoa</taxon>
        <taxon>Mollusca</taxon>
        <taxon>Bivalvia</taxon>
        <taxon>Autobranchia</taxon>
        <taxon>Heteroconchia</taxon>
        <taxon>Euheterodonta</taxon>
        <taxon>Imparidentia</taxon>
        <taxon>Neoheterodontei</taxon>
        <taxon>Myida</taxon>
        <taxon>Dreissenoidea</taxon>
        <taxon>Dreissenidae</taxon>
        <taxon>Dreissena</taxon>
    </lineage>
</organism>
<sequence>MGILMLTSFELDRGIIWTNLLTKFHEDRTRNVASTVFTNKMRTKRRRTKTDRKASPEQSEFLQTKCGGTDSGQRPILKPHPSNQTQLLTKFGEDLTQLLTKFADTAVDAGRRPPAKVETIICPVLKKRAYKNVTSISHKENCPTPPPPGGHVFRLIGTICELI</sequence>
<reference evidence="2" key="1">
    <citation type="journal article" date="2019" name="bioRxiv">
        <title>The Genome of the Zebra Mussel, Dreissena polymorpha: A Resource for Invasive Species Research.</title>
        <authorList>
            <person name="McCartney M.A."/>
            <person name="Auch B."/>
            <person name="Kono T."/>
            <person name="Mallez S."/>
            <person name="Zhang Y."/>
            <person name="Obille A."/>
            <person name="Becker A."/>
            <person name="Abrahante J.E."/>
            <person name="Garbe J."/>
            <person name="Badalamenti J.P."/>
            <person name="Herman A."/>
            <person name="Mangelson H."/>
            <person name="Liachko I."/>
            <person name="Sullivan S."/>
            <person name="Sone E.D."/>
            <person name="Koren S."/>
            <person name="Silverstein K.A.T."/>
            <person name="Beckman K.B."/>
            <person name="Gohl D.M."/>
        </authorList>
    </citation>
    <scope>NUCLEOTIDE SEQUENCE</scope>
    <source>
        <strain evidence="2">Duluth1</strain>
        <tissue evidence="2">Whole animal</tissue>
    </source>
</reference>
<evidence type="ECO:0000256" key="1">
    <source>
        <dbReference type="SAM" id="MobiDB-lite"/>
    </source>
</evidence>
<protein>
    <submittedName>
        <fullName evidence="2">Uncharacterized protein</fullName>
    </submittedName>
</protein>
<dbReference type="EMBL" id="JAIWYP010000001">
    <property type="protein sequence ID" value="KAH3897372.1"/>
    <property type="molecule type" value="Genomic_DNA"/>
</dbReference>
<proteinExistence type="predicted"/>
<accession>A0A9D4NPD7</accession>
<name>A0A9D4NPD7_DREPO</name>
<dbReference type="AlphaFoldDB" id="A0A9D4NPD7"/>